<reference evidence="1" key="1">
    <citation type="submission" date="2014-05" db="EMBL/GenBank/DDBJ databases">
        <authorList>
            <person name="Chronopoulou M."/>
        </authorList>
    </citation>
    <scope>NUCLEOTIDE SEQUENCE</scope>
    <source>
        <tissue evidence="1">Whole organism</tissue>
    </source>
</reference>
<name>A0A0K2V9Z7_LEPSM</name>
<accession>A0A0K2V9Z7</accession>
<protein>
    <submittedName>
        <fullName evidence="1">Uncharacterized protein</fullName>
    </submittedName>
</protein>
<proteinExistence type="predicted"/>
<organism evidence="1">
    <name type="scientific">Lepeophtheirus salmonis</name>
    <name type="common">Salmon louse</name>
    <name type="synonym">Caligus salmonis</name>
    <dbReference type="NCBI Taxonomy" id="72036"/>
    <lineage>
        <taxon>Eukaryota</taxon>
        <taxon>Metazoa</taxon>
        <taxon>Ecdysozoa</taxon>
        <taxon>Arthropoda</taxon>
        <taxon>Crustacea</taxon>
        <taxon>Multicrustacea</taxon>
        <taxon>Hexanauplia</taxon>
        <taxon>Copepoda</taxon>
        <taxon>Siphonostomatoida</taxon>
        <taxon>Caligidae</taxon>
        <taxon>Lepeophtheirus</taxon>
    </lineage>
</organism>
<dbReference type="EMBL" id="HACA01029794">
    <property type="protein sequence ID" value="CDW47155.1"/>
    <property type="molecule type" value="Transcribed_RNA"/>
</dbReference>
<dbReference type="AlphaFoldDB" id="A0A0K2V9Z7"/>
<evidence type="ECO:0000313" key="1">
    <source>
        <dbReference type="EMBL" id="CDW47155.1"/>
    </source>
</evidence>
<sequence length="24" mass="2876">MNCLMYISPMTPNSTHRFSFVVYH</sequence>